<keyword evidence="2" id="KW-1185">Reference proteome</keyword>
<accession>A0A3D8LGJ0</accession>
<evidence type="ECO:0000313" key="2">
    <source>
        <dbReference type="Proteomes" id="UP000256708"/>
    </source>
</evidence>
<dbReference type="RefSeq" id="WP_147294181.1">
    <property type="nucleotide sequence ID" value="NZ_QRGR01000006.1"/>
</dbReference>
<reference evidence="2" key="1">
    <citation type="submission" date="2018-08" db="EMBL/GenBank/DDBJ databases">
        <authorList>
            <person name="Liu Z.-W."/>
            <person name="Du Z.-J."/>
        </authorList>
    </citation>
    <scope>NUCLEOTIDE SEQUENCE [LARGE SCALE GENOMIC DNA]</scope>
    <source>
        <strain evidence="2">H4X</strain>
    </source>
</reference>
<protein>
    <submittedName>
        <fullName evidence="1">Uncharacterized protein</fullName>
    </submittedName>
</protein>
<dbReference type="Proteomes" id="UP000256708">
    <property type="component" value="Unassembled WGS sequence"/>
</dbReference>
<dbReference type="OrthoDB" id="853316at2"/>
<evidence type="ECO:0000313" key="1">
    <source>
        <dbReference type="EMBL" id="RDV16022.1"/>
    </source>
</evidence>
<comment type="caution">
    <text evidence="1">The sequence shown here is derived from an EMBL/GenBank/DDBJ whole genome shotgun (WGS) entry which is preliminary data.</text>
</comment>
<gene>
    <name evidence="1" type="ORF">DXT99_06525</name>
</gene>
<dbReference type="EMBL" id="QRGR01000006">
    <property type="protein sequence ID" value="RDV16022.1"/>
    <property type="molecule type" value="Genomic_DNA"/>
</dbReference>
<organism evidence="1 2">
    <name type="scientific">Pontibacter diazotrophicus</name>
    <dbReference type="NCBI Taxonomy" id="1400979"/>
    <lineage>
        <taxon>Bacteria</taxon>
        <taxon>Pseudomonadati</taxon>
        <taxon>Bacteroidota</taxon>
        <taxon>Cytophagia</taxon>
        <taxon>Cytophagales</taxon>
        <taxon>Hymenobacteraceae</taxon>
        <taxon>Pontibacter</taxon>
    </lineage>
</organism>
<dbReference type="AlphaFoldDB" id="A0A3D8LGJ0"/>
<sequence length="94" mass="10808">MNELTNFYEKLSGCDFIALTPINEGRFYCRFYLNGLYLDRMFITDVSLQEELLLLSVDDEMIDEDSITRLKNKYAKLVTATDGEGAFESAESNQ</sequence>
<name>A0A3D8LGJ0_9BACT</name>
<proteinExistence type="predicted"/>